<dbReference type="SMART" id="SM00831">
    <property type="entry name" value="Cation_ATPase_N"/>
    <property type="match status" value="1"/>
</dbReference>
<keyword evidence="4" id="KW-0472">Membrane</keyword>
<feature type="domain" description="Cation-transporting P-type ATPase N-terminal" evidence="5">
    <location>
        <begin position="56"/>
        <end position="138"/>
    </location>
</feature>
<comment type="caution">
    <text evidence="6">The sequence shown here is derived from an EMBL/GenBank/DDBJ whole genome shotgun (WGS) entry which is preliminary data.</text>
</comment>
<keyword evidence="4" id="KW-1133">Transmembrane helix</keyword>
<dbReference type="InterPro" id="IPR050510">
    <property type="entry name" value="Cation_transp_ATPase_P-type"/>
</dbReference>
<feature type="transmembrane region" description="Helical" evidence="4">
    <location>
        <begin position="345"/>
        <end position="367"/>
    </location>
</feature>
<evidence type="ECO:0000256" key="4">
    <source>
        <dbReference type="SAM" id="Phobius"/>
    </source>
</evidence>
<dbReference type="Pfam" id="PF00122">
    <property type="entry name" value="E1-E2_ATPase"/>
    <property type="match status" value="1"/>
</dbReference>
<dbReference type="PRINTS" id="PR00121">
    <property type="entry name" value="NAKATPASE"/>
</dbReference>
<dbReference type="Gene3D" id="3.40.1110.10">
    <property type="entry name" value="Calcium-transporting ATPase, cytoplasmic domain N"/>
    <property type="match status" value="2"/>
</dbReference>
<comment type="subcellular location">
    <subcellularLocation>
        <location evidence="1">Cell membrane</location>
        <topology evidence="1">Multi-pass membrane protein</topology>
    </subcellularLocation>
</comment>
<dbReference type="InterPro" id="IPR004014">
    <property type="entry name" value="ATPase_P-typ_cation-transptr_N"/>
</dbReference>
<proteinExistence type="predicted"/>
<dbReference type="Gene3D" id="2.70.150.10">
    <property type="entry name" value="Calcium-transporting ATPase, cytoplasmic transduction domain A"/>
    <property type="match status" value="1"/>
</dbReference>
<dbReference type="Pfam" id="PF13246">
    <property type="entry name" value="Cation_ATPase"/>
    <property type="match status" value="1"/>
</dbReference>
<dbReference type="GO" id="GO:0030007">
    <property type="term" value="P:intracellular potassium ion homeostasis"/>
    <property type="evidence" value="ECO:0007669"/>
    <property type="project" value="TreeGrafter"/>
</dbReference>
<dbReference type="Pfam" id="PF00690">
    <property type="entry name" value="Cation_ATPase_N"/>
    <property type="match status" value="1"/>
</dbReference>
<feature type="compositionally biased region" description="Basic residues" evidence="3">
    <location>
        <begin position="552"/>
        <end position="568"/>
    </location>
</feature>
<protein>
    <recommendedName>
        <fullName evidence="5">Cation-transporting P-type ATPase N-terminal domain-containing protein</fullName>
    </recommendedName>
</protein>
<feature type="transmembrane region" description="Helical" evidence="4">
    <location>
        <begin position="149"/>
        <end position="170"/>
    </location>
</feature>
<dbReference type="SUPFAM" id="SSF81660">
    <property type="entry name" value="Metal cation-transporting ATPase, ATP-binding domain N"/>
    <property type="match status" value="1"/>
</dbReference>
<dbReference type="Proteomes" id="UP001176961">
    <property type="component" value="Unassembled WGS sequence"/>
</dbReference>
<evidence type="ECO:0000313" key="7">
    <source>
        <dbReference type="Proteomes" id="UP001176961"/>
    </source>
</evidence>
<name>A0AA36GIJ0_CYLNA</name>
<keyword evidence="2" id="KW-1003">Cell membrane</keyword>
<dbReference type="InterPro" id="IPR059000">
    <property type="entry name" value="ATPase_P-type_domA"/>
</dbReference>
<dbReference type="PRINTS" id="PR00119">
    <property type="entry name" value="CATATPASE"/>
</dbReference>
<evidence type="ECO:0000259" key="5">
    <source>
        <dbReference type="SMART" id="SM00831"/>
    </source>
</evidence>
<dbReference type="GO" id="GO:0000166">
    <property type="term" value="F:nucleotide binding"/>
    <property type="evidence" value="ECO:0007669"/>
    <property type="project" value="InterPro"/>
</dbReference>
<dbReference type="InterPro" id="IPR008250">
    <property type="entry name" value="ATPase_P-typ_transduc_dom_A_sf"/>
</dbReference>
<feature type="transmembrane region" description="Helical" evidence="4">
    <location>
        <begin position="122"/>
        <end position="143"/>
    </location>
</feature>
<sequence length="750" mass="84084">MTLKGHCKGDCRVKHCKALAIDPEVGFCGRWRRKRKIGPVEADVAEARQAVGTSFVEHHLTIEQLKDLYPDSFIHDEFPERSDGLHSEEARKRLKDGGGNVLPPRKEDGLFHVFIRQFHFKFWLLLTGAAFLSIAAYFVHYAHGFNEPLNLYCACILLLVVLFMGLLSLWQEKKARKVVKDFTKLLPSKAIVIRDCEEKEINIEEIVVGDLVIISSGSRIPADIRILQTNCLTIEVSEVTGQTSPVECTAEAAAPHVSVFDSRNVAFKGSYCTEGDGLGIVIRTGKFTVLGGIANLHTHLPSLKSKLQTELRSFANFITVLAICMAVAMFLIGCIVAKFENVLDHFVIGFLVVIVANVPQGLPATVMSQLRIIARRMAQKNIYIKKLDLIDELGAASVICADKSGTLTMNQMVVTDLWYNGKMIGGAGVNFKHPHIRTMKSAVKNIKSGDRLEEPLPDILTVMSVCNRAQFEHVRRSMRRVSTMRALQKSASEAMLSGPVKKRFTIVDTRTGQVSERRPTPPSLEDLPSLEHGLPPLPDRRKHSSEGSNSSKSHRKHHSTPCRHRSKKTKNDVFGIPSDVALVKYVEQNASVEAIRQRYHSVHEIPFNSIRRWQLVVCRCLADIQPVENLPEPEPTEARYVVMMKGAPEVILGMCKRARIQKEIIEIDEKFRQDCQAAWEALGNAGRRVIAFAHAHFNASMKAKFGPKEDRWPDDLIFLGMAAIMDPPRRSSYNGKSCSDTNWIDWGFER</sequence>
<dbReference type="GO" id="GO:1902600">
    <property type="term" value="P:proton transmembrane transport"/>
    <property type="evidence" value="ECO:0007669"/>
    <property type="project" value="TreeGrafter"/>
</dbReference>
<feature type="transmembrane region" description="Helical" evidence="4">
    <location>
        <begin position="314"/>
        <end position="339"/>
    </location>
</feature>
<reference evidence="6" key="1">
    <citation type="submission" date="2023-07" db="EMBL/GenBank/DDBJ databases">
        <authorList>
            <consortium name="CYATHOMIX"/>
        </authorList>
    </citation>
    <scope>NUCLEOTIDE SEQUENCE</scope>
    <source>
        <strain evidence="6">N/A</strain>
    </source>
</reference>
<evidence type="ECO:0000313" key="6">
    <source>
        <dbReference type="EMBL" id="CAJ0593125.1"/>
    </source>
</evidence>
<dbReference type="InterPro" id="IPR023299">
    <property type="entry name" value="ATPase_P-typ_cyto_dom_N"/>
</dbReference>
<dbReference type="GO" id="GO:0036376">
    <property type="term" value="P:sodium ion export across plasma membrane"/>
    <property type="evidence" value="ECO:0007669"/>
    <property type="project" value="TreeGrafter"/>
</dbReference>
<keyword evidence="7" id="KW-1185">Reference proteome</keyword>
<dbReference type="AlphaFoldDB" id="A0AA36GIJ0"/>
<evidence type="ECO:0000256" key="3">
    <source>
        <dbReference type="SAM" id="MobiDB-lite"/>
    </source>
</evidence>
<feature type="region of interest" description="Disordered" evidence="3">
    <location>
        <begin position="507"/>
        <end position="570"/>
    </location>
</feature>
<dbReference type="InterPro" id="IPR023214">
    <property type="entry name" value="HAD_sf"/>
</dbReference>
<dbReference type="GO" id="GO:0005391">
    <property type="term" value="F:P-type sodium:potassium-exchanging transporter activity"/>
    <property type="evidence" value="ECO:0007669"/>
    <property type="project" value="TreeGrafter"/>
</dbReference>
<dbReference type="Gene3D" id="3.40.50.1000">
    <property type="entry name" value="HAD superfamily/HAD-like"/>
    <property type="match status" value="1"/>
</dbReference>
<organism evidence="6 7">
    <name type="scientific">Cylicocyclus nassatus</name>
    <name type="common">Nematode worm</name>
    <dbReference type="NCBI Taxonomy" id="53992"/>
    <lineage>
        <taxon>Eukaryota</taxon>
        <taxon>Metazoa</taxon>
        <taxon>Ecdysozoa</taxon>
        <taxon>Nematoda</taxon>
        <taxon>Chromadorea</taxon>
        <taxon>Rhabditida</taxon>
        <taxon>Rhabditina</taxon>
        <taxon>Rhabditomorpha</taxon>
        <taxon>Strongyloidea</taxon>
        <taxon>Strongylidae</taxon>
        <taxon>Cylicocyclus</taxon>
    </lineage>
</organism>
<dbReference type="Gene3D" id="1.20.1110.10">
    <property type="entry name" value="Calcium-transporting ATPase, transmembrane domain"/>
    <property type="match status" value="1"/>
</dbReference>
<dbReference type="PANTHER" id="PTHR43294:SF21">
    <property type="entry name" value="CATION TRANSPORTING ATPASE"/>
    <property type="match status" value="1"/>
</dbReference>
<accession>A0AA36GIJ0</accession>
<dbReference type="GO" id="GO:0006883">
    <property type="term" value="P:intracellular sodium ion homeostasis"/>
    <property type="evidence" value="ECO:0007669"/>
    <property type="project" value="TreeGrafter"/>
</dbReference>
<gene>
    <name evidence="6" type="ORF">CYNAS_LOCUS5108</name>
</gene>
<evidence type="ECO:0000256" key="1">
    <source>
        <dbReference type="ARBA" id="ARBA00004651"/>
    </source>
</evidence>
<dbReference type="GO" id="GO:0005886">
    <property type="term" value="C:plasma membrane"/>
    <property type="evidence" value="ECO:0007669"/>
    <property type="project" value="UniProtKB-SubCell"/>
</dbReference>
<dbReference type="PANTHER" id="PTHR43294">
    <property type="entry name" value="SODIUM/POTASSIUM-TRANSPORTING ATPASE SUBUNIT ALPHA"/>
    <property type="match status" value="1"/>
</dbReference>
<dbReference type="EMBL" id="CATQJL010000112">
    <property type="protein sequence ID" value="CAJ0593125.1"/>
    <property type="molecule type" value="Genomic_DNA"/>
</dbReference>
<keyword evidence="4" id="KW-0812">Transmembrane</keyword>
<dbReference type="InterPro" id="IPR023298">
    <property type="entry name" value="ATPase_P-typ_TM_dom_sf"/>
</dbReference>
<dbReference type="SUPFAM" id="SSF81665">
    <property type="entry name" value="Calcium ATPase, transmembrane domain M"/>
    <property type="match status" value="1"/>
</dbReference>
<dbReference type="SUPFAM" id="SSF81653">
    <property type="entry name" value="Calcium ATPase, transduction domain A"/>
    <property type="match status" value="1"/>
</dbReference>
<dbReference type="GO" id="GO:1990573">
    <property type="term" value="P:potassium ion import across plasma membrane"/>
    <property type="evidence" value="ECO:0007669"/>
    <property type="project" value="TreeGrafter"/>
</dbReference>
<evidence type="ECO:0000256" key="2">
    <source>
        <dbReference type="ARBA" id="ARBA00022475"/>
    </source>
</evidence>